<comment type="caution">
    <text evidence="1">The sequence shown here is derived from an EMBL/GenBank/DDBJ whole genome shotgun (WGS) entry which is preliminary data.</text>
</comment>
<accession>A0AA36DSR7</accession>
<dbReference type="AlphaFoldDB" id="A0AA36DSR7"/>
<organism evidence="1 2">
    <name type="scientific">Cylicocyclus nassatus</name>
    <name type="common">Nematode worm</name>
    <dbReference type="NCBI Taxonomy" id="53992"/>
    <lineage>
        <taxon>Eukaryota</taxon>
        <taxon>Metazoa</taxon>
        <taxon>Ecdysozoa</taxon>
        <taxon>Nematoda</taxon>
        <taxon>Chromadorea</taxon>
        <taxon>Rhabditida</taxon>
        <taxon>Rhabditina</taxon>
        <taxon>Rhabditomorpha</taxon>
        <taxon>Strongyloidea</taxon>
        <taxon>Strongylidae</taxon>
        <taxon>Cylicocyclus</taxon>
    </lineage>
</organism>
<sequence>MVNAKITIWCPRMAVTRTSPIIEDKAYLRVESGSNERMYLVKSQRGFPAEKPKASQRHFWME</sequence>
<name>A0AA36DSR7_CYLNA</name>
<keyword evidence="2" id="KW-1185">Reference proteome</keyword>
<gene>
    <name evidence="1" type="ORF">CYNAS_LOCUS4968</name>
</gene>
<evidence type="ECO:0000313" key="1">
    <source>
        <dbReference type="EMBL" id="CAJ0592985.1"/>
    </source>
</evidence>
<dbReference type="Proteomes" id="UP001176961">
    <property type="component" value="Unassembled WGS sequence"/>
</dbReference>
<protein>
    <submittedName>
        <fullName evidence="1">Uncharacterized protein</fullName>
    </submittedName>
</protein>
<dbReference type="EMBL" id="CATQJL010000112">
    <property type="protein sequence ID" value="CAJ0592985.1"/>
    <property type="molecule type" value="Genomic_DNA"/>
</dbReference>
<proteinExistence type="predicted"/>
<evidence type="ECO:0000313" key="2">
    <source>
        <dbReference type="Proteomes" id="UP001176961"/>
    </source>
</evidence>
<reference evidence="1" key="1">
    <citation type="submission" date="2023-07" db="EMBL/GenBank/DDBJ databases">
        <authorList>
            <consortium name="CYATHOMIX"/>
        </authorList>
    </citation>
    <scope>NUCLEOTIDE SEQUENCE</scope>
    <source>
        <strain evidence="1">N/A</strain>
    </source>
</reference>